<dbReference type="HOGENOM" id="CLU_1895705_0_0_1"/>
<dbReference type="CDD" id="cd16448">
    <property type="entry name" value="RING-H2"/>
    <property type="match status" value="1"/>
</dbReference>
<dbReference type="GO" id="GO:0061630">
    <property type="term" value="F:ubiquitin protein ligase activity"/>
    <property type="evidence" value="ECO:0000318"/>
    <property type="project" value="GO_Central"/>
</dbReference>
<keyword evidence="7" id="KW-1185">Reference proteome</keyword>
<dbReference type="PANTHER" id="PTHR45969">
    <property type="entry name" value="RING ZINC FINGER PROTEIN-RELATED"/>
    <property type="match status" value="1"/>
</dbReference>
<keyword evidence="3" id="KW-0862">Zinc</keyword>
<dbReference type="PROSITE" id="PS50089">
    <property type="entry name" value="ZF_RING_2"/>
    <property type="match status" value="1"/>
</dbReference>
<dbReference type="OMA" id="CLERWFL"/>
<dbReference type="EMBL" id="AAHF01000005">
    <property type="protein sequence ID" value="EAL89333.1"/>
    <property type="molecule type" value="Genomic_DNA"/>
</dbReference>
<evidence type="ECO:0000259" key="5">
    <source>
        <dbReference type="PROSITE" id="PS50089"/>
    </source>
</evidence>
<proteinExistence type="predicted"/>
<dbReference type="Pfam" id="PF13639">
    <property type="entry name" value="zf-RING_2"/>
    <property type="match status" value="1"/>
</dbReference>
<dbReference type="PANTHER" id="PTHR45969:SF69">
    <property type="entry name" value="FINGER DOMAIN PROTEIN, PUTATIVE (AFU_ORTHOLOGUE AFUA_3G12190)-RELATED"/>
    <property type="match status" value="1"/>
</dbReference>
<evidence type="ECO:0000256" key="1">
    <source>
        <dbReference type="ARBA" id="ARBA00022723"/>
    </source>
</evidence>
<gene>
    <name evidence="6" type="ORF">AFUA_4G14620</name>
</gene>
<dbReference type="Gene3D" id="3.30.40.10">
    <property type="entry name" value="Zinc/RING finger domain, C3HC4 (zinc finger)"/>
    <property type="match status" value="1"/>
</dbReference>
<dbReference type="RefSeq" id="XP_751371.1">
    <property type="nucleotide sequence ID" value="XM_746278.1"/>
</dbReference>
<keyword evidence="1" id="KW-0479">Metal-binding</keyword>
<keyword evidence="2 4" id="KW-0863">Zinc-finger</keyword>
<evidence type="ECO:0000256" key="2">
    <source>
        <dbReference type="ARBA" id="ARBA00022771"/>
    </source>
</evidence>
<dbReference type="InterPro" id="IPR001841">
    <property type="entry name" value="Znf_RING"/>
</dbReference>
<dbReference type="Proteomes" id="UP000002530">
    <property type="component" value="Unassembled WGS sequence"/>
</dbReference>
<name>Q4WR01_ASPFU</name>
<feature type="domain" description="RING-type" evidence="5">
    <location>
        <begin position="66"/>
        <end position="108"/>
    </location>
</feature>
<dbReference type="OrthoDB" id="8062037at2759"/>
<dbReference type="InterPro" id="IPR013083">
    <property type="entry name" value="Znf_RING/FYVE/PHD"/>
</dbReference>
<sequence>MRDDGSAPQFSSNPGTLVKVPWTILPTIADKINELQEAAPIELLGAWLMSTQSAEVPYVQYNSITCSICLDPVLNHHPVHTLRCRHVFHDLCLERWFLRGHNSCPLSQKALVEVCDICQHWTGTWGLTPPLSAV</sequence>
<dbReference type="InParanoid" id="Q4WR01"/>
<organism evidence="6 7">
    <name type="scientific">Aspergillus fumigatus (strain ATCC MYA-4609 / CBS 101355 / FGSC A1100 / Af293)</name>
    <name type="common">Neosartorya fumigata</name>
    <dbReference type="NCBI Taxonomy" id="330879"/>
    <lineage>
        <taxon>Eukaryota</taxon>
        <taxon>Fungi</taxon>
        <taxon>Dikarya</taxon>
        <taxon>Ascomycota</taxon>
        <taxon>Pezizomycotina</taxon>
        <taxon>Eurotiomycetes</taxon>
        <taxon>Eurotiomycetidae</taxon>
        <taxon>Eurotiales</taxon>
        <taxon>Aspergillaceae</taxon>
        <taxon>Aspergillus</taxon>
        <taxon>Aspergillus subgen. Fumigati</taxon>
    </lineage>
</organism>
<dbReference type="SMART" id="SM00184">
    <property type="entry name" value="RING"/>
    <property type="match status" value="1"/>
</dbReference>
<evidence type="ECO:0000313" key="6">
    <source>
        <dbReference type="EMBL" id="EAL89333.1"/>
    </source>
</evidence>
<dbReference type="GO" id="GO:0016567">
    <property type="term" value="P:protein ubiquitination"/>
    <property type="evidence" value="ECO:0000318"/>
    <property type="project" value="GO_Central"/>
</dbReference>
<accession>Q4WR01</accession>
<evidence type="ECO:0000256" key="4">
    <source>
        <dbReference type="PROSITE-ProRule" id="PRU00175"/>
    </source>
</evidence>
<evidence type="ECO:0000313" key="7">
    <source>
        <dbReference type="Proteomes" id="UP000002530"/>
    </source>
</evidence>
<dbReference type="KEGG" id="afm:AFUA_4G14620"/>
<reference evidence="6 7" key="1">
    <citation type="journal article" date="2005" name="Nature">
        <title>Genomic sequence of the pathogenic and allergenic filamentous fungus Aspergillus fumigatus.</title>
        <authorList>
            <person name="Nierman W.C."/>
            <person name="Pain A."/>
            <person name="Anderson M.J."/>
            <person name="Wortman J.R."/>
            <person name="Kim H.S."/>
            <person name="Arroyo J."/>
            <person name="Berriman M."/>
            <person name="Abe K."/>
            <person name="Archer D.B."/>
            <person name="Bermejo C."/>
            <person name="Bennett J."/>
            <person name="Bowyer P."/>
            <person name="Chen D."/>
            <person name="Collins M."/>
            <person name="Coulsen R."/>
            <person name="Davies R."/>
            <person name="Dyer P.S."/>
            <person name="Farman M."/>
            <person name="Fedorova N."/>
            <person name="Fedorova N."/>
            <person name="Feldblyum T.V."/>
            <person name="Fischer R."/>
            <person name="Fosker N."/>
            <person name="Fraser A."/>
            <person name="Garcia J.L."/>
            <person name="Garcia M.J."/>
            <person name="Goble A."/>
            <person name="Goldman G.H."/>
            <person name="Gomi K."/>
            <person name="Griffith-Jones S."/>
            <person name="Gwilliam R."/>
            <person name="Haas B."/>
            <person name="Haas H."/>
            <person name="Harris D."/>
            <person name="Horiuchi H."/>
            <person name="Huang J."/>
            <person name="Humphray S."/>
            <person name="Jimenez J."/>
            <person name="Keller N."/>
            <person name="Khouri H."/>
            <person name="Kitamoto K."/>
            <person name="Kobayashi T."/>
            <person name="Konzack S."/>
            <person name="Kulkarni R."/>
            <person name="Kumagai T."/>
            <person name="Lafon A."/>
            <person name="Latge J.P."/>
            <person name="Li W."/>
            <person name="Lord A."/>
            <person name="Lu C."/>
            <person name="Majoros W.H."/>
            <person name="May G.S."/>
            <person name="Miller B.L."/>
            <person name="Mohamoud Y."/>
            <person name="Molina M."/>
            <person name="Monod M."/>
            <person name="Mouyna I."/>
            <person name="Mulligan S."/>
            <person name="Murphy L."/>
            <person name="O'Neil S."/>
            <person name="Paulsen I."/>
            <person name="Penalva M.A."/>
            <person name="Pertea M."/>
            <person name="Price C."/>
            <person name="Pritchard B.L."/>
            <person name="Quail M.A."/>
            <person name="Rabbinowitsch E."/>
            <person name="Rawlins N."/>
            <person name="Rajandream M.A."/>
            <person name="Reichard U."/>
            <person name="Renauld H."/>
            <person name="Robson G.D."/>
            <person name="Rodriguez de Cordoba S."/>
            <person name="Rodriguez-Pena J.M."/>
            <person name="Ronning C.M."/>
            <person name="Rutter S."/>
            <person name="Salzberg S.L."/>
            <person name="Sanchez M."/>
            <person name="Sanchez-Ferrero J.C."/>
            <person name="Saunders D."/>
            <person name="Seeger K."/>
            <person name="Squares R."/>
            <person name="Squares S."/>
            <person name="Takeuchi M."/>
            <person name="Tekaia F."/>
            <person name="Turner G."/>
            <person name="Vazquez de Aldana C.R."/>
            <person name="Weidman J."/>
            <person name="White O."/>
            <person name="Woodward J."/>
            <person name="Yu J.H."/>
            <person name="Fraser C."/>
            <person name="Galagan J.E."/>
            <person name="Asai K."/>
            <person name="Machida M."/>
            <person name="Hall N."/>
            <person name="Barrell B."/>
            <person name="Denning D.W."/>
        </authorList>
    </citation>
    <scope>NUCLEOTIDE SEQUENCE [LARGE SCALE GENOMIC DNA]</scope>
    <source>
        <strain evidence="6 7">Af293</strain>
    </source>
</reference>
<dbReference type="GeneID" id="3508957"/>
<dbReference type="SUPFAM" id="SSF57850">
    <property type="entry name" value="RING/U-box"/>
    <property type="match status" value="1"/>
</dbReference>
<dbReference type="GO" id="GO:0008270">
    <property type="term" value="F:zinc ion binding"/>
    <property type="evidence" value="ECO:0007669"/>
    <property type="project" value="UniProtKB-KW"/>
</dbReference>
<dbReference type="STRING" id="330879.Q4WR01"/>
<dbReference type="AlphaFoldDB" id="Q4WR01"/>
<comment type="caution">
    <text evidence="6">The sequence shown here is derived from an EMBL/GenBank/DDBJ whole genome shotgun (WGS) entry which is preliminary data.</text>
</comment>
<evidence type="ECO:0000256" key="3">
    <source>
        <dbReference type="ARBA" id="ARBA00022833"/>
    </source>
</evidence>
<protein>
    <submittedName>
        <fullName evidence="6">RING finger protein</fullName>
    </submittedName>
</protein>